<dbReference type="Proteomes" id="UP000186096">
    <property type="component" value="Unassembled WGS sequence"/>
</dbReference>
<organism evidence="1 2">
    <name type="scientific">Microbispora rosea</name>
    <dbReference type="NCBI Taxonomy" id="58117"/>
    <lineage>
        <taxon>Bacteria</taxon>
        <taxon>Bacillati</taxon>
        <taxon>Actinomycetota</taxon>
        <taxon>Actinomycetes</taxon>
        <taxon>Streptosporangiales</taxon>
        <taxon>Streptosporangiaceae</taxon>
        <taxon>Microbispora</taxon>
    </lineage>
</organism>
<dbReference type="AlphaFoldDB" id="A0A1N7GHY5"/>
<reference evidence="2" key="1">
    <citation type="submission" date="2017-01" db="EMBL/GenBank/DDBJ databases">
        <authorList>
            <person name="Varghese N."/>
            <person name="Submissions S."/>
        </authorList>
    </citation>
    <scope>NUCLEOTIDE SEQUENCE [LARGE SCALE GENOMIC DNA]</scope>
    <source>
        <strain evidence="2">ATCC 12950</strain>
    </source>
</reference>
<proteinExistence type="predicted"/>
<dbReference type="EMBL" id="FTNI01000029">
    <property type="protein sequence ID" value="SIS12205.1"/>
    <property type="molecule type" value="Genomic_DNA"/>
</dbReference>
<name>A0A1N7GHY5_9ACTN</name>
<dbReference type="OrthoDB" id="3403218at2"/>
<accession>A0A1N7GHY5</accession>
<evidence type="ECO:0000313" key="1">
    <source>
        <dbReference type="EMBL" id="SIS12205.1"/>
    </source>
</evidence>
<keyword evidence="2" id="KW-1185">Reference proteome</keyword>
<protein>
    <submittedName>
        <fullName evidence="1">Uncharacterized protein</fullName>
    </submittedName>
</protein>
<evidence type="ECO:0000313" key="2">
    <source>
        <dbReference type="Proteomes" id="UP000186096"/>
    </source>
</evidence>
<dbReference type="RefSeq" id="WP_076440571.1">
    <property type="nucleotide sequence ID" value="NZ_FTNI01000029.1"/>
</dbReference>
<sequence>MSDLEPVDLKLLAGLAAKIDPLMQDVLVSGDVEQIRGFVLEAAWNCMERPYFEHLWGVGGLYRAWMEIDDILDGWPVDYGADTDALVMREFRLVAREWLDMPRTEAGFRDYVHRWERRVAEDTWPAPGGAHWRQRLASSGDRDDSCQP</sequence>
<gene>
    <name evidence="1" type="ORF">SAMN05421833_12940</name>
</gene>